<protein>
    <submittedName>
        <fullName evidence="2">Uncharacterized protein</fullName>
    </submittedName>
</protein>
<proteinExistence type="predicted"/>
<dbReference type="AlphaFoldDB" id="A0A9P6ADX5"/>
<reference evidence="2" key="1">
    <citation type="journal article" date="2020" name="Nat. Commun.">
        <title>Large-scale genome sequencing of mycorrhizal fungi provides insights into the early evolution of symbiotic traits.</title>
        <authorList>
            <person name="Miyauchi S."/>
            <person name="Kiss E."/>
            <person name="Kuo A."/>
            <person name="Drula E."/>
            <person name="Kohler A."/>
            <person name="Sanchez-Garcia M."/>
            <person name="Morin E."/>
            <person name="Andreopoulos B."/>
            <person name="Barry K.W."/>
            <person name="Bonito G."/>
            <person name="Buee M."/>
            <person name="Carver A."/>
            <person name="Chen C."/>
            <person name="Cichocki N."/>
            <person name="Clum A."/>
            <person name="Culley D."/>
            <person name="Crous P.W."/>
            <person name="Fauchery L."/>
            <person name="Girlanda M."/>
            <person name="Hayes R.D."/>
            <person name="Keri Z."/>
            <person name="LaButti K."/>
            <person name="Lipzen A."/>
            <person name="Lombard V."/>
            <person name="Magnuson J."/>
            <person name="Maillard F."/>
            <person name="Murat C."/>
            <person name="Nolan M."/>
            <person name="Ohm R.A."/>
            <person name="Pangilinan J."/>
            <person name="Pereira M.F."/>
            <person name="Perotto S."/>
            <person name="Peter M."/>
            <person name="Pfister S."/>
            <person name="Riley R."/>
            <person name="Sitrit Y."/>
            <person name="Stielow J.B."/>
            <person name="Szollosi G."/>
            <person name="Zifcakova L."/>
            <person name="Stursova M."/>
            <person name="Spatafora J.W."/>
            <person name="Tedersoo L."/>
            <person name="Vaario L.M."/>
            <person name="Yamada A."/>
            <person name="Yan M."/>
            <person name="Wang P."/>
            <person name="Xu J."/>
            <person name="Bruns T."/>
            <person name="Baldrian P."/>
            <person name="Vilgalys R."/>
            <person name="Dunand C."/>
            <person name="Henrissat B."/>
            <person name="Grigoriev I.V."/>
            <person name="Hibbett D."/>
            <person name="Nagy L.G."/>
            <person name="Martin F.M."/>
        </authorList>
    </citation>
    <scope>NUCLEOTIDE SEQUENCE</scope>
    <source>
        <strain evidence="2">UP504</strain>
    </source>
</reference>
<feature type="compositionally biased region" description="Polar residues" evidence="1">
    <location>
        <begin position="14"/>
        <end position="23"/>
    </location>
</feature>
<gene>
    <name evidence="2" type="ORF">BS47DRAFT_1401952</name>
</gene>
<organism evidence="2 3">
    <name type="scientific">Hydnum rufescens UP504</name>
    <dbReference type="NCBI Taxonomy" id="1448309"/>
    <lineage>
        <taxon>Eukaryota</taxon>
        <taxon>Fungi</taxon>
        <taxon>Dikarya</taxon>
        <taxon>Basidiomycota</taxon>
        <taxon>Agaricomycotina</taxon>
        <taxon>Agaricomycetes</taxon>
        <taxon>Cantharellales</taxon>
        <taxon>Hydnaceae</taxon>
        <taxon>Hydnum</taxon>
    </lineage>
</organism>
<evidence type="ECO:0000313" key="3">
    <source>
        <dbReference type="Proteomes" id="UP000886523"/>
    </source>
</evidence>
<feature type="region of interest" description="Disordered" evidence="1">
    <location>
        <begin position="1"/>
        <end position="34"/>
    </location>
</feature>
<keyword evidence="3" id="KW-1185">Reference proteome</keyword>
<evidence type="ECO:0000256" key="1">
    <source>
        <dbReference type="SAM" id="MobiDB-lite"/>
    </source>
</evidence>
<evidence type="ECO:0000313" key="2">
    <source>
        <dbReference type="EMBL" id="KAF9503908.1"/>
    </source>
</evidence>
<comment type="caution">
    <text evidence="2">The sequence shown here is derived from an EMBL/GenBank/DDBJ whole genome shotgun (WGS) entry which is preliminary data.</text>
</comment>
<sequence>MDVDDPQSDPLPIPTTSGTSKIVNISDEESNPSSYHSDILGQALHRKIGGTGLDISLAQFYFILVDSRS</sequence>
<dbReference type="Proteomes" id="UP000886523">
    <property type="component" value="Unassembled WGS sequence"/>
</dbReference>
<dbReference type="EMBL" id="MU129287">
    <property type="protein sequence ID" value="KAF9503908.1"/>
    <property type="molecule type" value="Genomic_DNA"/>
</dbReference>
<name>A0A9P6ADX5_9AGAM</name>
<accession>A0A9P6ADX5</accession>